<accession>A0A6A4YZA8</accession>
<dbReference type="SUPFAM" id="SSF54843">
    <property type="entry name" value="Ribosomal protein L22"/>
    <property type="match status" value="1"/>
</dbReference>
<evidence type="ECO:0000313" key="6">
    <source>
        <dbReference type="Proteomes" id="UP000469452"/>
    </source>
</evidence>
<dbReference type="Proteomes" id="UP000469452">
    <property type="component" value="Unassembled WGS sequence"/>
</dbReference>
<dbReference type="PANTHER" id="PTHR13501:SF8">
    <property type="entry name" value="LARGE RIBOSOMAL SUBUNIT PROTEIN UL22M"/>
    <property type="match status" value="1"/>
</dbReference>
<organism evidence="5 6">
    <name type="scientific">Aphanomyces astaci</name>
    <name type="common">Crayfish plague agent</name>
    <dbReference type="NCBI Taxonomy" id="112090"/>
    <lineage>
        <taxon>Eukaryota</taxon>
        <taxon>Sar</taxon>
        <taxon>Stramenopiles</taxon>
        <taxon>Oomycota</taxon>
        <taxon>Saprolegniomycetes</taxon>
        <taxon>Saprolegniales</taxon>
        <taxon>Verrucalvaceae</taxon>
        <taxon>Aphanomyces</taxon>
    </lineage>
</organism>
<proteinExistence type="inferred from homology"/>
<reference evidence="5 6" key="1">
    <citation type="submission" date="2019-06" db="EMBL/GenBank/DDBJ databases">
        <title>Genomics analysis of Aphanomyces spp. identifies a new class of oomycete effector associated with host adaptation.</title>
        <authorList>
            <person name="Gaulin E."/>
        </authorList>
    </citation>
    <scope>NUCLEOTIDE SEQUENCE [LARGE SCALE GENOMIC DNA]</scope>
    <source>
        <strain evidence="5 6">E</strain>
    </source>
</reference>
<comment type="similarity">
    <text evidence="1 4">Belongs to the universal ribosomal protein uL22 family.</text>
</comment>
<evidence type="ECO:0000256" key="2">
    <source>
        <dbReference type="ARBA" id="ARBA00022980"/>
    </source>
</evidence>
<evidence type="ECO:0000256" key="1">
    <source>
        <dbReference type="ARBA" id="ARBA00009451"/>
    </source>
</evidence>
<dbReference type="Pfam" id="PF00237">
    <property type="entry name" value="Ribosomal_L22"/>
    <property type="match status" value="1"/>
</dbReference>
<dbReference type="GO" id="GO:0003735">
    <property type="term" value="F:structural constituent of ribosome"/>
    <property type="evidence" value="ECO:0007669"/>
    <property type="project" value="InterPro"/>
</dbReference>
<dbReference type="InterPro" id="IPR047867">
    <property type="entry name" value="Ribosomal_uL22_bac/org-type"/>
</dbReference>
<protein>
    <recommendedName>
        <fullName evidence="7">Ribosomal protein L22</fullName>
    </recommendedName>
</protein>
<dbReference type="Gene3D" id="3.90.470.10">
    <property type="entry name" value="Ribosomal protein L22/L17"/>
    <property type="match status" value="1"/>
</dbReference>
<dbReference type="PANTHER" id="PTHR13501">
    <property type="entry name" value="CHLOROPLAST 50S RIBOSOMAL PROTEIN L22-RELATED"/>
    <property type="match status" value="1"/>
</dbReference>
<dbReference type="AlphaFoldDB" id="A0A6A4YZA8"/>
<dbReference type="GO" id="GO:0006412">
    <property type="term" value="P:translation"/>
    <property type="evidence" value="ECO:0007669"/>
    <property type="project" value="InterPro"/>
</dbReference>
<sequence length="233" mass="25625">MHIRTATHSPPFDLVNFSFARADRSVAMLSRFCLARSMAGMSLAPKSSSVLPAGFQSVFSATRCMSTEATEEISLPAIEDAVEFRSVKTVKKEIRQSPRKLSYLAQQIRGLTAPEALIQMQFSQKRKSTIVKKTIQNAVNLADIYYGIEPSALKVEQAFVTKGMFLKRVKFMGRGNTGVKHRGHSHLTVILREFDPASVPISKSKARKIAYKEAAAAKELASNAEVTKSAETA</sequence>
<evidence type="ECO:0008006" key="7">
    <source>
        <dbReference type="Google" id="ProtNLM"/>
    </source>
</evidence>
<keyword evidence="2 4" id="KW-0689">Ribosomal protein</keyword>
<evidence type="ECO:0000256" key="4">
    <source>
        <dbReference type="RuleBase" id="RU004005"/>
    </source>
</evidence>
<dbReference type="InterPro" id="IPR001063">
    <property type="entry name" value="Ribosomal_uL22"/>
</dbReference>
<evidence type="ECO:0000256" key="3">
    <source>
        <dbReference type="ARBA" id="ARBA00023274"/>
    </source>
</evidence>
<keyword evidence="3 4" id="KW-0687">Ribonucleoprotein</keyword>
<evidence type="ECO:0000313" key="5">
    <source>
        <dbReference type="EMBL" id="KAF0703119.1"/>
    </source>
</evidence>
<name>A0A6A4YZA8_APHAT</name>
<gene>
    <name evidence="5" type="ORF">AaE_015542</name>
</gene>
<comment type="caution">
    <text evidence="5">The sequence shown here is derived from an EMBL/GenBank/DDBJ whole genome shotgun (WGS) entry which is preliminary data.</text>
</comment>
<dbReference type="VEuPathDB" id="FungiDB:H257_10749"/>
<dbReference type="GO" id="GO:0005762">
    <property type="term" value="C:mitochondrial large ribosomal subunit"/>
    <property type="evidence" value="ECO:0007669"/>
    <property type="project" value="TreeGrafter"/>
</dbReference>
<dbReference type="EMBL" id="VJMI01020893">
    <property type="protein sequence ID" value="KAF0703119.1"/>
    <property type="molecule type" value="Genomic_DNA"/>
</dbReference>
<dbReference type="InterPro" id="IPR036394">
    <property type="entry name" value="Ribosomal_uL22_sf"/>
</dbReference>